<evidence type="ECO:0000313" key="2">
    <source>
        <dbReference type="EMBL" id="CAH0417644.1"/>
    </source>
</evidence>
<keyword evidence="3" id="KW-1185">Reference proteome</keyword>
<feature type="transmembrane region" description="Helical" evidence="1">
    <location>
        <begin position="22"/>
        <end position="43"/>
    </location>
</feature>
<dbReference type="Proteomes" id="UP000789719">
    <property type="component" value="Unassembled WGS sequence"/>
</dbReference>
<gene>
    <name evidence="2" type="ORF">WGH24286_00056</name>
</gene>
<keyword evidence="1" id="KW-0472">Membrane</keyword>
<evidence type="ECO:0008006" key="4">
    <source>
        <dbReference type="Google" id="ProtNLM"/>
    </source>
</evidence>
<evidence type="ECO:0000313" key="3">
    <source>
        <dbReference type="Proteomes" id="UP000789719"/>
    </source>
</evidence>
<proteinExistence type="predicted"/>
<feature type="transmembrane region" description="Helical" evidence="1">
    <location>
        <begin position="102"/>
        <end position="121"/>
    </location>
</feature>
<dbReference type="EMBL" id="CAKKNT010000001">
    <property type="protein sequence ID" value="CAH0417644.1"/>
    <property type="molecule type" value="Genomic_DNA"/>
</dbReference>
<dbReference type="Pfam" id="PF07843">
    <property type="entry name" value="DUF1634"/>
    <property type="match status" value="1"/>
</dbReference>
<reference evidence="2 3" key="1">
    <citation type="submission" date="2021-11" db="EMBL/GenBank/DDBJ databases">
        <authorList>
            <person name="Depoorter E."/>
        </authorList>
    </citation>
    <scope>NUCLEOTIDE SEQUENCE [LARGE SCALE GENOMIC DNA]</scope>
    <source>
        <strain evidence="2 3">LMG 24286</strain>
    </source>
</reference>
<accession>A0ABM8Z8V0</accession>
<keyword evidence="1" id="KW-0812">Transmembrane</keyword>
<organism evidence="2 3">
    <name type="scientific">Periweissella ghanensis</name>
    <dbReference type="NCBI Taxonomy" id="467997"/>
    <lineage>
        <taxon>Bacteria</taxon>
        <taxon>Bacillati</taxon>
        <taxon>Bacillota</taxon>
        <taxon>Bacilli</taxon>
        <taxon>Lactobacillales</taxon>
        <taxon>Lactobacillaceae</taxon>
        <taxon>Periweissella</taxon>
    </lineage>
</organism>
<comment type="caution">
    <text evidence="2">The sequence shown here is derived from an EMBL/GenBank/DDBJ whole genome shotgun (WGS) entry which is preliminary data.</text>
</comment>
<name>A0ABM8Z8V0_9LACO</name>
<feature type="transmembrane region" description="Helical" evidence="1">
    <location>
        <begin position="71"/>
        <end position="95"/>
    </location>
</feature>
<keyword evidence="1" id="KW-1133">Transmembrane helix</keyword>
<protein>
    <recommendedName>
        <fullName evidence="4">DUF1634 domain-containing protein</fullName>
    </recommendedName>
</protein>
<evidence type="ECO:0000256" key="1">
    <source>
        <dbReference type="SAM" id="Phobius"/>
    </source>
</evidence>
<dbReference type="InterPro" id="IPR012861">
    <property type="entry name" value="DUF1634"/>
</dbReference>
<dbReference type="RefSeq" id="WP_230097775.1">
    <property type="nucleotide sequence ID" value="NZ_CAKKNT010000001.1"/>
</dbReference>
<sequence>MPHENDTLKAELNQIERTIGKVLRVGVGLAGLVMLIGLVLLIITGKSGYPADTWPTSFSSILTGMTQLKPVAIMMFGLFLLILTPALRVIVSIFAFIKEADYIYVAITVLVLLILIFAIFVGHS</sequence>